<sequence>DKRSLLYSDEGALWIKSSSLGDSRDRVLVKSDGEYTYLAADISYHRDKFLLRGFDRVIDVFGADHHGHVPSLLAGVEALGVGKGSLEIKIGQMVSLVDGTGTVKMSKREGNVVLLDSLIDEIGVDAVRLLSLLSSIDQAVTLDLDLVKKQSMENPVYYVQYAHARIVSIQKFAETQGFSSIDWEQVNLNTDTFNVLQHPRELDLIRCL</sequence>
<proteinExistence type="predicted"/>
<keyword evidence="2" id="KW-0436">Ligase</keyword>
<dbReference type="PANTHER" id="PTHR11956">
    <property type="entry name" value="ARGINYL-TRNA SYNTHETASE"/>
    <property type="match status" value="1"/>
</dbReference>
<dbReference type="GO" id="GO:0006420">
    <property type="term" value="P:arginyl-tRNA aminoacylation"/>
    <property type="evidence" value="ECO:0007669"/>
    <property type="project" value="InterPro"/>
</dbReference>
<comment type="caution">
    <text evidence="2">The sequence shown here is derived from an EMBL/GenBank/DDBJ whole genome shotgun (WGS) entry which is preliminary data.</text>
</comment>
<dbReference type="GO" id="GO:0005524">
    <property type="term" value="F:ATP binding"/>
    <property type="evidence" value="ECO:0007669"/>
    <property type="project" value="InterPro"/>
</dbReference>
<feature type="domain" description="Arginyl-tRNA synthetase catalytic core" evidence="1">
    <location>
        <begin position="2"/>
        <end position="128"/>
    </location>
</feature>
<dbReference type="AlphaFoldDB" id="T1CAI8"/>
<dbReference type="EMBL" id="AUZY01000275">
    <property type="protein sequence ID" value="EQD79127.1"/>
    <property type="molecule type" value="Genomic_DNA"/>
</dbReference>
<accession>T1CAI8</accession>
<dbReference type="EC" id="6.1.1.19" evidence="2"/>
<dbReference type="SUPFAM" id="SSF52374">
    <property type="entry name" value="Nucleotidylyl transferase"/>
    <property type="match status" value="1"/>
</dbReference>
<gene>
    <name evidence="2" type="ORF">B1B_00359</name>
</gene>
<keyword evidence="2" id="KW-0030">Aminoacyl-tRNA synthetase</keyword>
<dbReference type="PANTHER" id="PTHR11956:SF5">
    <property type="entry name" value="ARGININE--TRNA LIGASE, CYTOPLASMIC"/>
    <property type="match status" value="1"/>
</dbReference>
<feature type="non-terminal residue" evidence="2">
    <location>
        <position position="1"/>
    </location>
</feature>
<feature type="non-terminal residue" evidence="2">
    <location>
        <position position="208"/>
    </location>
</feature>
<dbReference type="InterPro" id="IPR014729">
    <property type="entry name" value="Rossmann-like_a/b/a_fold"/>
</dbReference>
<evidence type="ECO:0000259" key="1">
    <source>
        <dbReference type="Pfam" id="PF00750"/>
    </source>
</evidence>
<organism evidence="2">
    <name type="scientific">mine drainage metagenome</name>
    <dbReference type="NCBI Taxonomy" id="410659"/>
    <lineage>
        <taxon>unclassified sequences</taxon>
        <taxon>metagenomes</taxon>
        <taxon>ecological metagenomes</taxon>
    </lineage>
</organism>
<dbReference type="Pfam" id="PF00750">
    <property type="entry name" value="tRNA-synt_1d"/>
    <property type="match status" value="1"/>
</dbReference>
<reference evidence="2" key="2">
    <citation type="journal article" date="2014" name="ISME J.">
        <title>Microbial stratification in low pH oxic and suboxic macroscopic growths along an acid mine drainage.</title>
        <authorList>
            <person name="Mendez-Garcia C."/>
            <person name="Mesa V."/>
            <person name="Sprenger R.R."/>
            <person name="Richter M."/>
            <person name="Diez M.S."/>
            <person name="Solano J."/>
            <person name="Bargiela R."/>
            <person name="Golyshina O.V."/>
            <person name="Manteca A."/>
            <person name="Ramos J.L."/>
            <person name="Gallego J.R."/>
            <person name="Llorente I."/>
            <person name="Martins Dos Santos V.A."/>
            <person name="Jensen O.N."/>
            <person name="Pelaez A.I."/>
            <person name="Sanchez J."/>
            <person name="Ferrer M."/>
        </authorList>
    </citation>
    <scope>NUCLEOTIDE SEQUENCE</scope>
</reference>
<name>T1CAI8_9ZZZZ</name>
<protein>
    <submittedName>
        <fullName evidence="2">Arginyl-tRNA synthetase</fullName>
        <ecNumber evidence="2">6.1.1.19</ecNumber>
    </submittedName>
</protein>
<dbReference type="GO" id="GO:0004814">
    <property type="term" value="F:arginine-tRNA ligase activity"/>
    <property type="evidence" value="ECO:0007669"/>
    <property type="project" value="UniProtKB-EC"/>
</dbReference>
<dbReference type="InterPro" id="IPR001278">
    <property type="entry name" value="Arg-tRNA-ligase"/>
</dbReference>
<dbReference type="InterPro" id="IPR035684">
    <property type="entry name" value="ArgRS_core"/>
</dbReference>
<dbReference type="Gene3D" id="1.10.730.10">
    <property type="entry name" value="Isoleucyl-tRNA Synthetase, Domain 1"/>
    <property type="match status" value="1"/>
</dbReference>
<evidence type="ECO:0000313" key="2">
    <source>
        <dbReference type="EMBL" id="EQD79127.1"/>
    </source>
</evidence>
<dbReference type="Gene3D" id="3.40.50.620">
    <property type="entry name" value="HUPs"/>
    <property type="match status" value="1"/>
</dbReference>
<reference evidence="2" key="1">
    <citation type="submission" date="2013-08" db="EMBL/GenBank/DDBJ databases">
        <authorList>
            <person name="Mendez C."/>
            <person name="Richter M."/>
            <person name="Ferrer M."/>
            <person name="Sanchez J."/>
        </authorList>
    </citation>
    <scope>NUCLEOTIDE SEQUENCE</scope>
</reference>